<sequence length="166" mass="16419">MHAPWTIALLMLGSQLIGASTTTDASCGTCQAGYTCKDGTCVLDTARLTGNPLPIITSDNPGGPIKTTGMSATTDATSTGEAKTTSAATGGATSSTGETKSTSMTEMHSSSPSMTSQVMSTGSPSSSSSAGAAASTSSGAAGSLSMDWDSWVAWGFAWAIGLPFVV</sequence>
<feature type="region of interest" description="Disordered" evidence="1">
    <location>
        <begin position="54"/>
        <end position="139"/>
    </location>
</feature>
<proteinExistence type="predicted"/>
<evidence type="ECO:0000256" key="2">
    <source>
        <dbReference type="SAM" id="SignalP"/>
    </source>
</evidence>
<reference evidence="3" key="2">
    <citation type="journal article" date="2023" name="IMA Fungus">
        <title>Comparative genomic study of the Penicillium genus elucidates a diverse pangenome and 15 lateral gene transfer events.</title>
        <authorList>
            <person name="Petersen C."/>
            <person name="Sorensen T."/>
            <person name="Nielsen M.R."/>
            <person name="Sondergaard T.E."/>
            <person name="Sorensen J.L."/>
            <person name="Fitzpatrick D.A."/>
            <person name="Frisvad J.C."/>
            <person name="Nielsen K.L."/>
        </authorList>
    </citation>
    <scope>NUCLEOTIDE SEQUENCE</scope>
    <source>
        <strain evidence="3">IBT 16125</strain>
    </source>
</reference>
<evidence type="ECO:0000313" key="3">
    <source>
        <dbReference type="EMBL" id="KAJ5453991.1"/>
    </source>
</evidence>
<keyword evidence="4" id="KW-1185">Reference proteome</keyword>
<dbReference type="Proteomes" id="UP001213681">
    <property type="component" value="Unassembled WGS sequence"/>
</dbReference>
<accession>A0AAD6C715</accession>
<feature type="chain" id="PRO_5041928517" evidence="2">
    <location>
        <begin position="20"/>
        <end position="166"/>
    </location>
</feature>
<comment type="caution">
    <text evidence="3">The sequence shown here is derived from an EMBL/GenBank/DDBJ whole genome shotgun (WGS) entry which is preliminary data.</text>
</comment>
<name>A0AAD6C715_9EURO</name>
<dbReference type="AlphaFoldDB" id="A0AAD6C715"/>
<protein>
    <submittedName>
        <fullName evidence="3">Uncharacterized protein</fullName>
    </submittedName>
</protein>
<dbReference type="RefSeq" id="XP_056766947.1">
    <property type="nucleotide sequence ID" value="XM_056908329.1"/>
</dbReference>
<evidence type="ECO:0000313" key="4">
    <source>
        <dbReference type="Proteomes" id="UP001213681"/>
    </source>
</evidence>
<evidence type="ECO:0000256" key="1">
    <source>
        <dbReference type="SAM" id="MobiDB-lite"/>
    </source>
</evidence>
<organism evidence="3 4">
    <name type="scientific">Penicillium daleae</name>
    <dbReference type="NCBI Taxonomy" id="63821"/>
    <lineage>
        <taxon>Eukaryota</taxon>
        <taxon>Fungi</taxon>
        <taxon>Dikarya</taxon>
        <taxon>Ascomycota</taxon>
        <taxon>Pezizomycotina</taxon>
        <taxon>Eurotiomycetes</taxon>
        <taxon>Eurotiomycetidae</taxon>
        <taxon>Eurotiales</taxon>
        <taxon>Aspergillaceae</taxon>
        <taxon>Penicillium</taxon>
    </lineage>
</organism>
<dbReference type="GeneID" id="81598572"/>
<dbReference type="EMBL" id="JAPVEA010000005">
    <property type="protein sequence ID" value="KAJ5453991.1"/>
    <property type="molecule type" value="Genomic_DNA"/>
</dbReference>
<reference evidence="3" key="1">
    <citation type="submission" date="2022-12" db="EMBL/GenBank/DDBJ databases">
        <authorList>
            <person name="Petersen C."/>
        </authorList>
    </citation>
    <scope>NUCLEOTIDE SEQUENCE</scope>
    <source>
        <strain evidence="3">IBT 16125</strain>
    </source>
</reference>
<feature type="signal peptide" evidence="2">
    <location>
        <begin position="1"/>
        <end position="19"/>
    </location>
</feature>
<feature type="compositionally biased region" description="Low complexity" evidence="1">
    <location>
        <begin position="76"/>
        <end position="139"/>
    </location>
</feature>
<gene>
    <name evidence="3" type="ORF">N7458_004947</name>
</gene>
<keyword evidence="2" id="KW-0732">Signal</keyword>